<dbReference type="InterPro" id="IPR014234">
    <property type="entry name" value="Spore_CwlD"/>
</dbReference>
<dbReference type="Proteomes" id="UP000621560">
    <property type="component" value="Unassembled WGS sequence"/>
</dbReference>
<dbReference type="EC" id="3.5.1.28" evidence="3"/>
<proteinExistence type="predicted"/>
<reference evidence="3" key="1">
    <citation type="submission" date="2020-09" db="EMBL/GenBank/DDBJ databases">
        <title>A novel bacterium of genus Paenibacillus, isolated from South China Sea.</title>
        <authorList>
            <person name="Huang H."/>
            <person name="Mo K."/>
            <person name="Hu Y."/>
        </authorList>
    </citation>
    <scope>NUCLEOTIDE SEQUENCE</scope>
    <source>
        <strain evidence="3">IB182496</strain>
    </source>
</reference>
<evidence type="ECO:0000259" key="2">
    <source>
        <dbReference type="SMART" id="SM00646"/>
    </source>
</evidence>
<keyword evidence="1 3" id="KW-0378">Hydrolase</keyword>
<dbReference type="GO" id="GO:0008745">
    <property type="term" value="F:N-acetylmuramoyl-L-alanine amidase activity"/>
    <property type="evidence" value="ECO:0007669"/>
    <property type="project" value="UniProtKB-EC"/>
</dbReference>
<evidence type="ECO:0000313" key="3">
    <source>
        <dbReference type="EMBL" id="MBD2844689.1"/>
    </source>
</evidence>
<dbReference type="AlphaFoldDB" id="A0A927BSG7"/>
<dbReference type="PANTHER" id="PTHR30404">
    <property type="entry name" value="N-ACETYLMURAMOYL-L-ALANINE AMIDASE"/>
    <property type="match status" value="1"/>
</dbReference>
<gene>
    <name evidence="3" type="primary">cwlD</name>
    <name evidence="3" type="ORF">IDH44_05765</name>
</gene>
<evidence type="ECO:0000313" key="4">
    <source>
        <dbReference type="Proteomes" id="UP000621560"/>
    </source>
</evidence>
<dbReference type="GO" id="GO:0030288">
    <property type="term" value="C:outer membrane-bounded periplasmic space"/>
    <property type="evidence" value="ECO:0007669"/>
    <property type="project" value="TreeGrafter"/>
</dbReference>
<dbReference type="SMART" id="SM00646">
    <property type="entry name" value="Ami_3"/>
    <property type="match status" value="1"/>
</dbReference>
<dbReference type="CDD" id="cd02696">
    <property type="entry name" value="MurNAc-LAA"/>
    <property type="match status" value="1"/>
</dbReference>
<dbReference type="Gene3D" id="3.40.630.40">
    <property type="entry name" value="Zn-dependent exopeptidases"/>
    <property type="match status" value="1"/>
</dbReference>
<dbReference type="InterPro" id="IPR050695">
    <property type="entry name" value="N-acetylmuramoyl_amidase_3"/>
</dbReference>
<keyword evidence="4" id="KW-1185">Reference proteome</keyword>
<comment type="caution">
    <text evidence="3">The sequence shown here is derived from an EMBL/GenBank/DDBJ whole genome shotgun (WGS) entry which is preliminary data.</text>
</comment>
<sequence length="254" mass="28159">MRRRARRKLVIVMNARGGVRLAVGVLLLMLTALLMTQDVPASRTWSYWTLPLSGKIVVIDAGHGGIDGGATSQSGLVEKDLNLTIALQVRDFLQEAGALVYLTREGDYDLAGADTAVIRRRKTEDLLKRVELIKDRRANLVVSIHMNSIPQQQWSGAQTFYYPNHPDNFALAALIQEEIRRNMENTSRQANTANTVYLLKALEDMPTALVEVGFLSNPGEAQQLGNPDYQHKMAASIYQGILRFSSGERLQAAP</sequence>
<accession>A0A927BSG7</accession>
<dbReference type="Pfam" id="PF01520">
    <property type="entry name" value="Amidase_3"/>
    <property type="match status" value="1"/>
</dbReference>
<dbReference type="InterPro" id="IPR002508">
    <property type="entry name" value="MurNAc-LAA_cat"/>
</dbReference>
<organism evidence="3 4">
    <name type="scientific">Paenibacillus sabuli</name>
    <dbReference type="NCBI Taxonomy" id="2772509"/>
    <lineage>
        <taxon>Bacteria</taxon>
        <taxon>Bacillati</taxon>
        <taxon>Bacillota</taxon>
        <taxon>Bacilli</taxon>
        <taxon>Bacillales</taxon>
        <taxon>Paenibacillaceae</taxon>
        <taxon>Paenibacillus</taxon>
    </lineage>
</organism>
<dbReference type="RefSeq" id="WP_190915618.1">
    <property type="nucleotide sequence ID" value="NZ_JACXIZ010000012.1"/>
</dbReference>
<dbReference type="PANTHER" id="PTHR30404:SF0">
    <property type="entry name" value="N-ACETYLMURAMOYL-L-ALANINE AMIDASE AMIC"/>
    <property type="match status" value="1"/>
</dbReference>
<evidence type="ECO:0000256" key="1">
    <source>
        <dbReference type="ARBA" id="ARBA00022801"/>
    </source>
</evidence>
<dbReference type="GO" id="GO:0009253">
    <property type="term" value="P:peptidoglycan catabolic process"/>
    <property type="evidence" value="ECO:0007669"/>
    <property type="project" value="InterPro"/>
</dbReference>
<dbReference type="EMBL" id="JACXIZ010000012">
    <property type="protein sequence ID" value="MBD2844689.1"/>
    <property type="molecule type" value="Genomic_DNA"/>
</dbReference>
<dbReference type="NCBIfam" id="TIGR02883">
    <property type="entry name" value="spore_cwlD"/>
    <property type="match status" value="1"/>
</dbReference>
<name>A0A927BSG7_9BACL</name>
<dbReference type="SUPFAM" id="SSF53187">
    <property type="entry name" value="Zn-dependent exopeptidases"/>
    <property type="match status" value="1"/>
</dbReference>
<protein>
    <submittedName>
        <fullName evidence="3">N-acetylmuramoyl-L-alanine amidase CwlD</fullName>
        <ecNumber evidence="3">3.5.1.28</ecNumber>
    </submittedName>
</protein>
<feature type="domain" description="MurNAc-LAA" evidence="2">
    <location>
        <begin position="130"/>
        <end position="242"/>
    </location>
</feature>